<protein>
    <recommendedName>
        <fullName evidence="4">BTB domain-containing protein</fullName>
    </recommendedName>
</protein>
<comment type="caution">
    <text evidence="2">The sequence shown here is derived from an EMBL/GenBank/DDBJ whole genome shotgun (WGS) entry which is preliminary data.</text>
</comment>
<gene>
    <name evidence="2" type="ORF">DFP72DRAFT_292401</name>
</gene>
<evidence type="ECO:0000313" key="2">
    <source>
        <dbReference type="EMBL" id="KAF6741277.1"/>
    </source>
</evidence>
<organism evidence="2 3">
    <name type="scientific">Ephemerocybe angulata</name>
    <dbReference type="NCBI Taxonomy" id="980116"/>
    <lineage>
        <taxon>Eukaryota</taxon>
        <taxon>Fungi</taxon>
        <taxon>Dikarya</taxon>
        <taxon>Basidiomycota</taxon>
        <taxon>Agaricomycotina</taxon>
        <taxon>Agaricomycetes</taxon>
        <taxon>Agaricomycetidae</taxon>
        <taxon>Agaricales</taxon>
        <taxon>Agaricineae</taxon>
        <taxon>Psathyrellaceae</taxon>
        <taxon>Ephemerocybe</taxon>
    </lineage>
</organism>
<proteinExistence type="predicted"/>
<accession>A0A8H6H841</accession>
<evidence type="ECO:0000313" key="3">
    <source>
        <dbReference type="Proteomes" id="UP000521943"/>
    </source>
</evidence>
<evidence type="ECO:0008006" key="4">
    <source>
        <dbReference type="Google" id="ProtNLM"/>
    </source>
</evidence>
<dbReference type="EMBL" id="JACGCI010000269">
    <property type="protein sequence ID" value="KAF6741277.1"/>
    <property type="molecule type" value="Genomic_DNA"/>
</dbReference>
<dbReference type="Proteomes" id="UP000521943">
    <property type="component" value="Unassembled WGS sequence"/>
</dbReference>
<dbReference type="OrthoDB" id="2748701at2759"/>
<name>A0A8H6H841_9AGAR</name>
<dbReference type="AlphaFoldDB" id="A0A8H6H841"/>
<evidence type="ECO:0000256" key="1">
    <source>
        <dbReference type="SAM" id="MobiDB-lite"/>
    </source>
</evidence>
<keyword evidence="3" id="KW-1185">Reference proteome</keyword>
<feature type="region of interest" description="Disordered" evidence="1">
    <location>
        <begin position="99"/>
        <end position="142"/>
    </location>
</feature>
<feature type="compositionally biased region" description="Acidic residues" evidence="1">
    <location>
        <begin position="99"/>
        <end position="124"/>
    </location>
</feature>
<feature type="compositionally biased region" description="Low complexity" evidence="1">
    <location>
        <begin position="127"/>
        <end position="138"/>
    </location>
</feature>
<sequence length="578" mass="66622">MLGQRSPLYSCPPEIWTEILDFACLDDGFTIRSLCQVSPFIRARSIGHLHTSIHIESTYQLFKFDEELTRLESTCVGGKKPLRTRFLCIALPAPMDEEAYVPSSEDEPDDEYQPSESDSDEADETASVSSGSDASSTSYEYEDLQEDEIAELVVEIRDIRKDTEENPTRALAIGDFAQLERSRAPEDQRQYLVYKALRRLLEACSETLETFALLFIPCVVLPHDTFIPALPRLQSLWIGMRKGTNLFHNYPGDRGSSAPPALFPSLRRLTLDTTLDVTWFEDLLQSVPNPSAVAFMGDERLKGYRGLKAKSIEPEQWIDLSTPEREDAVDFMITHWWEDVCGNDVSNIEGWKLLERLWSRKAEREEHRLAQLGDTDMTCFNVKLVDFRVPRLAFIQGSEYFVEKHCLSSRSKEFQDHVHLDDVTPNDFVLFLKMLYPLSNGPTFSRMDWVVILYLSTMWHFSDIRDRAIQHLDNLAPFPPKERVWVGQKGYVPRWVLSAYVEYVQGELPIDSGIGRKAKKTLDELRDRLQDEWEINGYDPDAVEGEVRREFAQELSRLEYQVGKRLREAWEDESSDSE</sequence>
<reference evidence="2 3" key="1">
    <citation type="submission" date="2020-07" db="EMBL/GenBank/DDBJ databases">
        <title>Comparative genomics of pyrophilous fungi reveals a link between fire events and developmental genes.</title>
        <authorList>
            <consortium name="DOE Joint Genome Institute"/>
            <person name="Steindorff A.S."/>
            <person name="Carver A."/>
            <person name="Calhoun S."/>
            <person name="Stillman K."/>
            <person name="Liu H."/>
            <person name="Lipzen A."/>
            <person name="Pangilinan J."/>
            <person name="Labutti K."/>
            <person name="Bruns T.D."/>
            <person name="Grigoriev I.V."/>
        </authorList>
    </citation>
    <scope>NUCLEOTIDE SEQUENCE [LARGE SCALE GENOMIC DNA]</scope>
    <source>
        <strain evidence="2 3">CBS 144469</strain>
    </source>
</reference>